<evidence type="ECO:0000256" key="4">
    <source>
        <dbReference type="ARBA" id="ARBA00022525"/>
    </source>
</evidence>
<keyword evidence="10" id="KW-0862">Zinc</keyword>
<comment type="similarity">
    <text evidence="3 14">Belongs to the peptidase M14 family.</text>
</comment>
<keyword evidence="11" id="KW-0482">Metalloprotease</keyword>
<keyword evidence="6" id="KW-0645">Protease</keyword>
<dbReference type="InterPro" id="IPR036990">
    <property type="entry name" value="M14A-like_propep"/>
</dbReference>
<dbReference type="SMART" id="SM00631">
    <property type="entry name" value="Zn_pept"/>
    <property type="match status" value="3"/>
</dbReference>
<comment type="caution">
    <text evidence="18">The sequence shown here is derived from an EMBL/GenBank/DDBJ whole genome shotgun (WGS) entry which is preliminary data.</text>
</comment>
<dbReference type="CDD" id="cd03860">
    <property type="entry name" value="M14_CP_A-B_like"/>
    <property type="match status" value="1"/>
</dbReference>
<dbReference type="Pfam" id="PF00246">
    <property type="entry name" value="Peptidase_M14"/>
    <property type="match status" value="3"/>
</dbReference>
<evidence type="ECO:0000256" key="5">
    <source>
        <dbReference type="ARBA" id="ARBA00022645"/>
    </source>
</evidence>
<feature type="domain" description="Peptidase M14" evidence="17">
    <location>
        <begin position="573"/>
        <end position="868"/>
    </location>
</feature>
<dbReference type="SUPFAM" id="SSF53187">
    <property type="entry name" value="Zn-dependent exopeptidases"/>
    <property type="match status" value="3"/>
</dbReference>
<keyword evidence="15" id="KW-0472">Membrane</keyword>
<dbReference type="OrthoDB" id="3626597at2759"/>
<keyword evidence="15" id="KW-1133">Transmembrane helix</keyword>
<reference evidence="18" key="1">
    <citation type="submission" date="2022-07" db="EMBL/GenBank/DDBJ databases">
        <authorList>
            <person name="Trinca V."/>
            <person name="Uliana J.V.C."/>
            <person name="Torres T.T."/>
            <person name="Ward R.J."/>
            <person name="Monesi N."/>
        </authorList>
    </citation>
    <scope>NUCLEOTIDE SEQUENCE</scope>
    <source>
        <strain evidence="18">HSMRA1968</strain>
        <tissue evidence="18">Whole embryos</tissue>
    </source>
</reference>
<protein>
    <submittedName>
        <fullName evidence="18">Zinc carboxypeptidase A 1</fullName>
    </submittedName>
</protein>
<evidence type="ECO:0000259" key="17">
    <source>
        <dbReference type="PROSITE" id="PS52035"/>
    </source>
</evidence>
<evidence type="ECO:0000256" key="9">
    <source>
        <dbReference type="ARBA" id="ARBA00022801"/>
    </source>
</evidence>
<keyword evidence="8 16" id="KW-0732">Signal</keyword>
<dbReference type="Gene3D" id="3.40.630.10">
    <property type="entry name" value="Zn peptidases"/>
    <property type="match status" value="3"/>
</dbReference>
<dbReference type="Gene3D" id="3.30.70.340">
    <property type="entry name" value="Metallocarboxypeptidase-like"/>
    <property type="match status" value="1"/>
</dbReference>
<evidence type="ECO:0000256" key="13">
    <source>
        <dbReference type="ARBA" id="ARBA00057299"/>
    </source>
</evidence>
<dbReference type="PROSITE" id="PS52035">
    <property type="entry name" value="PEPTIDASE_M14"/>
    <property type="match status" value="3"/>
</dbReference>
<feature type="domain" description="Peptidase M14" evidence="17">
    <location>
        <begin position="122"/>
        <end position="418"/>
    </location>
</feature>
<keyword evidence="19" id="KW-1185">Reference proteome</keyword>
<evidence type="ECO:0000256" key="8">
    <source>
        <dbReference type="ARBA" id="ARBA00022729"/>
    </source>
</evidence>
<dbReference type="PANTHER" id="PTHR11705">
    <property type="entry name" value="PROTEASE FAMILY M14 CARBOXYPEPTIDASE A,B"/>
    <property type="match status" value="1"/>
</dbReference>
<evidence type="ECO:0000256" key="12">
    <source>
        <dbReference type="ARBA" id="ARBA00023157"/>
    </source>
</evidence>
<dbReference type="InterPro" id="IPR000834">
    <property type="entry name" value="Peptidase_M14"/>
</dbReference>
<keyword evidence="7" id="KW-0479">Metal-binding</keyword>
<comment type="function">
    <text evidence="13">Involved in the digestion of the blood meal.</text>
</comment>
<dbReference type="GO" id="GO:0008270">
    <property type="term" value="F:zinc ion binding"/>
    <property type="evidence" value="ECO:0007669"/>
    <property type="project" value="InterPro"/>
</dbReference>
<evidence type="ECO:0000256" key="1">
    <source>
        <dbReference type="ARBA" id="ARBA00001947"/>
    </source>
</evidence>
<evidence type="ECO:0000313" key="19">
    <source>
        <dbReference type="Proteomes" id="UP001151699"/>
    </source>
</evidence>
<evidence type="ECO:0000256" key="16">
    <source>
        <dbReference type="SAM" id="SignalP"/>
    </source>
</evidence>
<organism evidence="18 19">
    <name type="scientific">Pseudolycoriella hygida</name>
    <dbReference type="NCBI Taxonomy" id="35572"/>
    <lineage>
        <taxon>Eukaryota</taxon>
        <taxon>Metazoa</taxon>
        <taxon>Ecdysozoa</taxon>
        <taxon>Arthropoda</taxon>
        <taxon>Hexapoda</taxon>
        <taxon>Insecta</taxon>
        <taxon>Pterygota</taxon>
        <taxon>Neoptera</taxon>
        <taxon>Endopterygota</taxon>
        <taxon>Diptera</taxon>
        <taxon>Nematocera</taxon>
        <taxon>Sciaroidea</taxon>
        <taxon>Sciaridae</taxon>
        <taxon>Pseudolycoriella</taxon>
    </lineage>
</organism>
<dbReference type="InterPro" id="IPR003146">
    <property type="entry name" value="M14A_act_pep"/>
</dbReference>
<proteinExistence type="inferred from homology"/>
<evidence type="ECO:0000256" key="2">
    <source>
        <dbReference type="ARBA" id="ARBA00004613"/>
    </source>
</evidence>
<feature type="chain" id="PRO_5040322932" evidence="16">
    <location>
        <begin position="22"/>
        <end position="1391"/>
    </location>
</feature>
<keyword evidence="5 18" id="KW-0121">Carboxypeptidase</keyword>
<dbReference type="PRINTS" id="PR00765">
    <property type="entry name" value="CRBOXYPTASEA"/>
</dbReference>
<comment type="subcellular location">
    <subcellularLocation>
        <location evidence="2">Secreted</location>
    </subcellularLocation>
</comment>
<dbReference type="PANTHER" id="PTHR11705:SF60">
    <property type="entry name" value="FI16720P1"/>
    <property type="match status" value="1"/>
</dbReference>
<dbReference type="GO" id="GO:0004181">
    <property type="term" value="F:metallocarboxypeptidase activity"/>
    <property type="evidence" value="ECO:0007669"/>
    <property type="project" value="InterPro"/>
</dbReference>
<comment type="caution">
    <text evidence="14">Lacks conserved residue(s) required for the propagation of feature annotation.</text>
</comment>
<evidence type="ECO:0000256" key="6">
    <source>
        <dbReference type="ARBA" id="ARBA00022670"/>
    </source>
</evidence>
<dbReference type="Pfam" id="PF02244">
    <property type="entry name" value="Propep_M14"/>
    <property type="match status" value="1"/>
</dbReference>
<feature type="transmembrane region" description="Helical" evidence="15">
    <location>
        <begin position="437"/>
        <end position="456"/>
    </location>
</feature>
<feature type="transmembrane region" description="Helical" evidence="15">
    <location>
        <begin position="1343"/>
        <end position="1365"/>
    </location>
</feature>
<keyword evidence="15" id="KW-0812">Transmembrane</keyword>
<sequence length="1391" mass="159455">MYMIPWIVGLLLILMVGVTSEYKVSYTDHKLYELYFEGDFNTDIRKEIFGHQILGYEEDHGGSDIALLVRPDGVHTLNSVLQNNKVGYTVHRPSTQRLIDKESKNIKRLNGSGKSTDFEWQNYHELETIYAWLDSLAVKYKGLVKVFSIGQSYEGRPIKGVKLSHKEGNTAVVIEAGMNSDELLMPSTATFLLNQLLTATEERIQYVAKNFDWIVFPVCNPDGYKYAIDFDRLWRKNRQSFGKCFGVDLNRNFNASWIYDIYKERSPCDIDYAGSNPFSAPETAALAAYLSSSVETERIKTYLSFHFGLQNLLLPYAAKPAWTSNHIELLEVGYSAAKASTSRYNKFFAVGTYFSLIFEATKGTSLDWVHSELNVPVVFIYNSRRHYKNAPARILPAGQIIKAGYETLDGVVELITTAEQLGFYDSPDLSKNETLRWYWILLIVCLVALIAILQRFKMIPWIVRILLILTVGVASETKVRYDDYKFYEIHLERNLEPDVQQEITRHIVLDHESTNVTVLIAPNKVINFDTLLAKYNVSHEILNVNIQQLIDAESKRIKRFNASAKGTDFGWKSYYELETIYAWLDHLAEKYSDVVTLINIGKSFEGRPIKGVKLSHDKENTVVFIEAGMHSEEWASPAVATYILDQLLTSTNSIVQHFAKYFNWIVVPVCNPDGYKYTFDKDRLWRKNRQPFFRCYGVDLNRNFNVSWAFNSPYADSCSNNYPGPSAFSAPETTAIATYLRKNAESQRIKTYLSFHAASQNLQVPYAADRPHSPNFNDLLKIGNRAGKGFSKYRKQLLDGTYFALNYGARGTSLDWAYKELNVPIVFLYDLRRSKIEKDNPPFLLPADKIEATGLETLGSVVILLNESKVLGYYDSETLIRIWHIFVILLCSKMIHWIFRLLLIITIVVASELPVRYDEYKLYDIHLVPIPPPRIKKEIFGHIIIRHRGETKNITILVPPDSVQNVNQFLKNNKISHQILVICNNLMPESSDIIITSFQNDNFQRLIDDDTKNVKRFNHVTKGKDFGWRKYHELETIDAWLDNLAVKYKGLVTVFSVGESYEGRPIKGVKLSHKNGNTAVFIEGGIHGMEWISPATVTFILNQLLTSTDPLVRYVAENFDWIVVPVCNPDGYKYAFDWDRLWRKNREPMKGCTGVDLNRNWDNSRSFKNLDTCSNIYPGPHSQSAPETKALATYLRENVESQRIKTYLSFHAGTQKILFPYTSNKLLIPNFSDLTRIGREASYALSKRYGKKFKVGSYASLNFAARGTSLDWVYSELDIKVAYVYKLRRSATRKGESDYLLPADEIEAAGWETLDSVVALLKSAESFGYYGDMRMEESVTSFLRWYTVAVVMAIVLFILYFGYAFNFFDARNRSICDIVRNILGCLKNVFQ</sequence>
<dbReference type="EMBL" id="WJQU01003622">
    <property type="protein sequence ID" value="KAJ6623370.1"/>
    <property type="molecule type" value="Genomic_DNA"/>
</dbReference>
<evidence type="ECO:0000256" key="14">
    <source>
        <dbReference type="PROSITE-ProRule" id="PRU01379"/>
    </source>
</evidence>
<comment type="cofactor">
    <cofactor evidence="1">
        <name>Zn(2+)</name>
        <dbReference type="ChEBI" id="CHEBI:29105"/>
    </cofactor>
</comment>
<evidence type="ECO:0000256" key="7">
    <source>
        <dbReference type="ARBA" id="ARBA00022723"/>
    </source>
</evidence>
<dbReference type="GO" id="GO:0006508">
    <property type="term" value="P:proteolysis"/>
    <property type="evidence" value="ECO:0007669"/>
    <property type="project" value="UniProtKB-KW"/>
</dbReference>
<feature type="domain" description="Peptidase M14" evidence="17">
    <location>
        <begin position="1030"/>
        <end position="1324"/>
    </location>
</feature>
<keyword evidence="12" id="KW-1015">Disulfide bond</keyword>
<dbReference type="FunFam" id="3.40.630.10:FF:000040">
    <property type="entry name" value="zinc carboxypeptidase"/>
    <property type="match status" value="3"/>
</dbReference>
<gene>
    <name evidence="18" type="ORF">Bhyg_16987</name>
</gene>
<evidence type="ECO:0000256" key="15">
    <source>
        <dbReference type="SAM" id="Phobius"/>
    </source>
</evidence>
<feature type="signal peptide" evidence="16">
    <location>
        <begin position="1"/>
        <end position="21"/>
    </location>
</feature>
<evidence type="ECO:0000256" key="3">
    <source>
        <dbReference type="ARBA" id="ARBA00005988"/>
    </source>
</evidence>
<keyword evidence="4" id="KW-0964">Secreted</keyword>
<accession>A0A9Q0MI56</accession>
<evidence type="ECO:0000256" key="11">
    <source>
        <dbReference type="ARBA" id="ARBA00023049"/>
    </source>
</evidence>
<dbReference type="Proteomes" id="UP001151699">
    <property type="component" value="Unassembled WGS sequence"/>
</dbReference>
<dbReference type="SUPFAM" id="SSF54897">
    <property type="entry name" value="Protease propeptides/inhibitors"/>
    <property type="match status" value="1"/>
</dbReference>
<name>A0A9Q0MI56_9DIPT</name>
<evidence type="ECO:0000256" key="10">
    <source>
        <dbReference type="ARBA" id="ARBA00022833"/>
    </source>
</evidence>
<keyword evidence="9" id="KW-0378">Hydrolase</keyword>
<evidence type="ECO:0000313" key="18">
    <source>
        <dbReference type="EMBL" id="KAJ6623370.1"/>
    </source>
</evidence>
<dbReference type="GO" id="GO:0005615">
    <property type="term" value="C:extracellular space"/>
    <property type="evidence" value="ECO:0007669"/>
    <property type="project" value="TreeGrafter"/>
</dbReference>